<comment type="similarity">
    <text evidence="2 11">Belongs to the mitochondrial carrier (TC 2.A.29) family.</text>
</comment>
<protein>
    <recommendedName>
        <fullName evidence="15">Amino-acid transporter arg-13</fullName>
    </recommendedName>
</protein>
<dbReference type="SUPFAM" id="SSF103506">
    <property type="entry name" value="Mitochondrial carrier"/>
    <property type="match status" value="1"/>
</dbReference>
<feature type="repeat" description="Solcar" evidence="10">
    <location>
        <begin position="42"/>
        <end position="131"/>
    </location>
</feature>
<dbReference type="GO" id="GO:0005743">
    <property type="term" value="C:mitochondrial inner membrane"/>
    <property type="evidence" value="ECO:0007669"/>
    <property type="project" value="UniProtKB-SubCell"/>
</dbReference>
<dbReference type="InterPro" id="IPR002067">
    <property type="entry name" value="MCP"/>
</dbReference>
<dbReference type="Gene3D" id="1.50.40.10">
    <property type="entry name" value="Mitochondrial carrier domain"/>
    <property type="match status" value="2"/>
</dbReference>
<evidence type="ECO:0000256" key="9">
    <source>
        <dbReference type="ARBA" id="ARBA00023136"/>
    </source>
</evidence>
<evidence type="ECO:0000256" key="5">
    <source>
        <dbReference type="ARBA" id="ARBA00022737"/>
    </source>
</evidence>
<feature type="repeat" description="Solcar" evidence="10">
    <location>
        <begin position="147"/>
        <end position="237"/>
    </location>
</feature>
<dbReference type="PROSITE" id="PS50920">
    <property type="entry name" value="SOLCAR"/>
    <property type="match status" value="3"/>
</dbReference>
<evidence type="ECO:0000256" key="7">
    <source>
        <dbReference type="ARBA" id="ARBA00022989"/>
    </source>
</evidence>
<feature type="region of interest" description="Disordered" evidence="12">
    <location>
        <begin position="1"/>
        <end position="22"/>
    </location>
</feature>
<evidence type="ECO:0000256" key="11">
    <source>
        <dbReference type="RuleBase" id="RU000488"/>
    </source>
</evidence>
<reference evidence="13" key="1">
    <citation type="submission" date="2023-01" db="EMBL/GenBank/DDBJ databases">
        <authorList>
            <person name="Van Ghelder C."/>
            <person name="Rancurel C."/>
        </authorList>
    </citation>
    <scope>NUCLEOTIDE SEQUENCE</scope>
    <source>
        <strain evidence="13">CNCM I-4278</strain>
    </source>
</reference>
<evidence type="ECO:0000256" key="12">
    <source>
        <dbReference type="SAM" id="MobiDB-lite"/>
    </source>
</evidence>
<keyword evidence="4 10" id="KW-0812">Transmembrane</keyword>
<proteinExistence type="inferred from homology"/>
<dbReference type="GO" id="GO:1990575">
    <property type="term" value="P:mitochondrial L-ornithine transmembrane transport"/>
    <property type="evidence" value="ECO:0007669"/>
    <property type="project" value="TreeGrafter"/>
</dbReference>
<name>A0A9W4U4D5_9PLEO</name>
<sequence length="350" mass="38208">MTLEHSTTAVGGHVGPLTPRVVLPEPPPPYVEPVQQIHSQSQEAIKDVLCGSAAGVIGKYIEYPFDTVKVRLQSQPSQLPLLYKGPLDCFRKTIKQDGIYGGLYRGISAPLVGAAVETTCLFLSYRLAGDLLRASVPSLRNDPEKELPYHYMLTCGMAAGAVTSVFLTPIELVKCKMQVPLEVGNVAIARPGILSVIGSIYRHQGIKGYWHGQMGTFIRETGGGAAWFGGYEGVKALFKKMNSASIGSASDEDLSISQRMMSGSVAGMAYNFMFYPADTVKSRMQTEDVKRLTGGKSTFMAVFKATWKENGLKAMYRGCGITVARSIPSSAFIFTVYEELKKRWPEPRLD</sequence>
<keyword evidence="7" id="KW-1133">Transmembrane helix</keyword>
<keyword evidence="3 11" id="KW-0813">Transport</keyword>
<keyword evidence="8" id="KW-0496">Mitochondrion</keyword>
<dbReference type="PANTHER" id="PTHR45624:SF31">
    <property type="entry name" value="MITOCHONDRIAL ORNITHINE TRANSPORTER 1"/>
    <property type="match status" value="1"/>
</dbReference>
<dbReference type="FunFam" id="1.50.40.10:FF:000109">
    <property type="entry name" value="Ornithine carrier protein AmcA/Ort1"/>
    <property type="match status" value="1"/>
</dbReference>
<dbReference type="InterPro" id="IPR050567">
    <property type="entry name" value="Mitochondrial_Carrier"/>
</dbReference>
<organism evidence="13 14">
    <name type="scientific">Periconia digitata</name>
    <dbReference type="NCBI Taxonomy" id="1303443"/>
    <lineage>
        <taxon>Eukaryota</taxon>
        <taxon>Fungi</taxon>
        <taxon>Dikarya</taxon>
        <taxon>Ascomycota</taxon>
        <taxon>Pezizomycotina</taxon>
        <taxon>Dothideomycetes</taxon>
        <taxon>Pleosporomycetidae</taxon>
        <taxon>Pleosporales</taxon>
        <taxon>Massarineae</taxon>
        <taxon>Periconiaceae</taxon>
        <taxon>Periconia</taxon>
    </lineage>
</organism>
<dbReference type="PANTHER" id="PTHR45624">
    <property type="entry name" value="MITOCHONDRIAL BASIC AMINO ACIDS TRANSPORTER-RELATED"/>
    <property type="match status" value="1"/>
</dbReference>
<comment type="caution">
    <text evidence="13">The sequence shown here is derived from an EMBL/GenBank/DDBJ whole genome shotgun (WGS) entry which is preliminary data.</text>
</comment>
<comment type="subcellular location">
    <subcellularLocation>
        <location evidence="1">Mitochondrion inner membrane</location>
        <topology evidence="1">Multi-pass membrane protein</topology>
    </subcellularLocation>
</comment>
<dbReference type="EMBL" id="CAOQHR010000001">
    <property type="protein sequence ID" value="CAI6283780.1"/>
    <property type="molecule type" value="Genomic_DNA"/>
</dbReference>
<dbReference type="AlphaFoldDB" id="A0A9W4U4D5"/>
<dbReference type="InterPro" id="IPR018108">
    <property type="entry name" value="MCP_transmembrane"/>
</dbReference>
<dbReference type="OrthoDB" id="2139348at2759"/>
<evidence type="ECO:0000256" key="2">
    <source>
        <dbReference type="ARBA" id="ARBA00006375"/>
    </source>
</evidence>
<keyword evidence="14" id="KW-1185">Reference proteome</keyword>
<keyword evidence="5" id="KW-0677">Repeat</keyword>
<evidence type="ECO:0008006" key="15">
    <source>
        <dbReference type="Google" id="ProtNLM"/>
    </source>
</evidence>
<feature type="repeat" description="Solcar" evidence="10">
    <location>
        <begin position="254"/>
        <end position="343"/>
    </location>
</feature>
<evidence type="ECO:0000256" key="8">
    <source>
        <dbReference type="ARBA" id="ARBA00023128"/>
    </source>
</evidence>
<dbReference type="Pfam" id="PF00153">
    <property type="entry name" value="Mito_carr"/>
    <property type="match status" value="3"/>
</dbReference>
<dbReference type="InterPro" id="IPR023395">
    <property type="entry name" value="MCP_dom_sf"/>
</dbReference>
<evidence type="ECO:0000256" key="10">
    <source>
        <dbReference type="PROSITE-ProRule" id="PRU00282"/>
    </source>
</evidence>
<keyword evidence="6" id="KW-0999">Mitochondrion inner membrane</keyword>
<evidence type="ECO:0000256" key="1">
    <source>
        <dbReference type="ARBA" id="ARBA00004448"/>
    </source>
</evidence>
<dbReference type="PRINTS" id="PR00926">
    <property type="entry name" value="MITOCARRIER"/>
</dbReference>
<evidence type="ECO:0000256" key="4">
    <source>
        <dbReference type="ARBA" id="ARBA00022692"/>
    </source>
</evidence>
<accession>A0A9W4U4D5</accession>
<dbReference type="GO" id="GO:0000064">
    <property type="term" value="F:L-ornithine transmembrane transporter activity"/>
    <property type="evidence" value="ECO:0007669"/>
    <property type="project" value="TreeGrafter"/>
</dbReference>
<evidence type="ECO:0000256" key="6">
    <source>
        <dbReference type="ARBA" id="ARBA00022792"/>
    </source>
</evidence>
<evidence type="ECO:0000256" key="3">
    <source>
        <dbReference type="ARBA" id="ARBA00022448"/>
    </source>
</evidence>
<dbReference type="Proteomes" id="UP001152607">
    <property type="component" value="Unassembled WGS sequence"/>
</dbReference>
<evidence type="ECO:0000313" key="14">
    <source>
        <dbReference type="Proteomes" id="UP001152607"/>
    </source>
</evidence>
<keyword evidence="9 10" id="KW-0472">Membrane</keyword>
<gene>
    <name evidence="13" type="ORF">PDIGIT_LOCUS2216</name>
</gene>
<evidence type="ECO:0000313" key="13">
    <source>
        <dbReference type="EMBL" id="CAI6283780.1"/>
    </source>
</evidence>